<sequence>MKRNLLLGIFMFPLFFNAQVGVNTSTPQKTLHVNGSLQITNELNVGGSGATAGNAGLAGQVLKSNGPGLPPTWENMAGLPTSTGTVIIVDGELMVAQELMLQMSSDFSGTGTPGATTPLVLGNLTNEIIDNENKYTGTSTSNSFTVSQDGVYQVLMNVQISTTNGSSPVVGVWDDTAGQDCPCK</sequence>
<dbReference type="Proteomes" id="UP001163719">
    <property type="component" value="Unassembled WGS sequence"/>
</dbReference>
<reference evidence="2" key="1">
    <citation type="submission" date="2022-10" db="EMBL/GenBank/DDBJ databases">
        <title>Chryseobacterium babae sp. nov. isolated from the gut of the beetle Oryctes rhinoceros, and Chryseobacterium kimseyorum sp. nov., isolated from a stick insect rearing cage.</title>
        <authorList>
            <person name="Shelomi M."/>
            <person name="Han C.-J."/>
            <person name="Chen W.-M."/>
            <person name="Chen H.-K."/>
            <person name="Liaw S.-J."/>
            <person name="Muhle E."/>
            <person name="Clermont D."/>
        </authorList>
    </citation>
    <scope>NUCLEOTIDE SEQUENCE</scope>
    <source>
        <strain evidence="2">WLa1L2M3</strain>
    </source>
</reference>
<comment type="caution">
    <text evidence="2">The sequence shown here is derived from an EMBL/GenBank/DDBJ whole genome shotgun (WGS) entry which is preliminary data.</text>
</comment>
<keyword evidence="3" id="KW-1185">Reference proteome</keyword>
<gene>
    <name evidence="2" type="ORF">OH806_09945</name>
</gene>
<proteinExistence type="predicted"/>
<protein>
    <submittedName>
        <fullName evidence="2">Uncharacterized protein</fullName>
    </submittedName>
</protein>
<feature type="signal peptide" evidence="1">
    <location>
        <begin position="1"/>
        <end position="18"/>
    </location>
</feature>
<evidence type="ECO:0000256" key="1">
    <source>
        <dbReference type="SAM" id="SignalP"/>
    </source>
</evidence>
<keyword evidence="1" id="KW-0732">Signal</keyword>
<accession>A0ABT3HP73</accession>
<dbReference type="EMBL" id="JAPDHV010000004">
    <property type="protein sequence ID" value="MCW3161583.1"/>
    <property type="molecule type" value="Genomic_DNA"/>
</dbReference>
<feature type="chain" id="PRO_5045485190" evidence="1">
    <location>
        <begin position="19"/>
        <end position="184"/>
    </location>
</feature>
<organism evidence="2 3">
    <name type="scientific">Chryseobacterium oryctis</name>
    <dbReference type="NCBI Taxonomy" id="2952618"/>
    <lineage>
        <taxon>Bacteria</taxon>
        <taxon>Pseudomonadati</taxon>
        <taxon>Bacteroidota</taxon>
        <taxon>Flavobacteriia</taxon>
        <taxon>Flavobacteriales</taxon>
        <taxon>Weeksellaceae</taxon>
        <taxon>Chryseobacterium group</taxon>
        <taxon>Chryseobacterium</taxon>
    </lineage>
</organism>
<evidence type="ECO:0000313" key="2">
    <source>
        <dbReference type="EMBL" id="MCW3161583.1"/>
    </source>
</evidence>
<evidence type="ECO:0000313" key="3">
    <source>
        <dbReference type="Proteomes" id="UP001163719"/>
    </source>
</evidence>
<name>A0ABT3HP73_9FLAO</name>
<dbReference type="RefSeq" id="WP_264743531.1">
    <property type="nucleotide sequence ID" value="NZ_JAPDHV010000004.1"/>
</dbReference>